<sequence length="52" mass="6070">MESAFTILFYLRKNRVNENGQIPVMSHIAIKMPFFIDHVNKSKPSGHVTRRL</sequence>
<evidence type="ECO:0000313" key="1">
    <source>
        <dbReference type="EMBL" id="EGJ99421.1"/>
    </source>
</evidence>
<dbReference type="HOGENOM" id="CLU_3079299_0_0_10"/>
<dbReference type="AlphaFoldDB" id="F5ITN7"/>
<evidence type="ECO:0008006" key="3">
    <source>
        <dbReference type="Google" id="ProtNLM"/>
    </source>
</evidence>
<organism evidence="1 2">
    <name type="scientific">Dysgonomonas gadei ATCC BAA-286</name>
    <dbReference type="NCBI Taxonomy" id="742766"/>
    <lineage>
        <taxon>Bacteria</taxon>
        <taxon>Pseudomonadati</taxon>
        <taxon>Bacteroidota</taxon>
        <taxon>Bacteroidia</taxon>
        <taxon>Bacteroidales</taxon>
        <taxon>Dysgonomonadaceae</taxon>
        <taxon>Dysgonomonas</taxon>
    </lineage>
</organism>
<evidence type="ECO:0000313" key="2">
    <source>
        <dbReference type="Proteomes" id="UP000004913"/>
    </source>
</evidence>
<name>F5ITN7_9BACT</name>
<protein>
    <recommendedName>
        <fullName evidence="3">Arm DNA-binding domain-containing protein</fullName>
    </recommendedName>
</protein>
<dbReference type="OrthoDB" id="1098628at2"/>
<dbReference type="EMBL" id="ADLV01000006">
    <property type="protein sequence ID" value="EGJ99421.1"/>
    <property type="molecule type" value="Genomic_DNA"/>
</dbReference>
<dbReference type="Proteomes" id="UP000004913">
    <property type="component" value="Unassembled WGS sequence"/>
</dbReference>
<comment type="caution">
    <text evidence="1">The sequence shown here is derived from an EMBL/GenBank/DDBJ whole genome shotgun (WGS) entry which is preliminary data.</text>
</comment>
<dbReference type="RefSeq" id="WP_006797959.1">
    <property type="nucleotide sequence ID" value="NZ_GL891979.1"/>
</dbReference>
<reference evidence="1 2" key="1">
    <citation type="submission" date="2011-04" db="EMBL/GenBank/DDBJ databases">
        <title>The Genome Sequence of Dysgonomonas gadei ATCC BAA-286.</title>
        <authorList>
            <consortium name="The Broad Institute Genome Sequencing Platform"/>
            <person name="Earl A."/>
            <person name="Ward D."/>
            <person name="Feldgarden M."/>
            <person name="Gevers D."/>
            <person name="Pudlo N."/>
            <person name="Martens E."/>
            <person name="Allen-Vercoe E."/>
            <person name="Young S.K."/>
            <person name="Zeng Q."/>
            <person name="Gargeya S."/>
            <person name="Fitzgerald M."/>
            <person name="Haas B."/>
            <person name="Abouelleil A."/>
            <person name="Alvarado L."/>
            <person name="Arachchi H.M."/>
            <person name="Berlin A."/>
            <person name="Brown A."/>
            <person name="Chapman S.B."/>
            <person name="Chen Z."/>
            <person name="Dunbar C."/>
            <person name="Freedman E."/>
            <person name="Gearin G."/>
            <person name="Gellesch M."/>
            <person name="Goldberg J."/>
            <person name="Griggs A."/>
            <person name="Gujja S."/>
            <person name="Heiman D."/>
            <person name="Howarth C."/>
            <person name="Larson L."/>
            <person name="Lui A."/>
            <person name="MacDonald P.J.P."/>
            <person name="Mehta T."/>
            <person name="Montmayeur A."/>
            <person name="Murphy C."/>
            <person name="Neiman D."/>
            <person name="Pearson M."/>
            <person name="Priest M."/>
            <person name="Roberts A."/>
            <person name="Saif S."/>
            <person name="Shea T."/>
            <person name="Shenoy N."/>
            <person name="Sisk P."/>
            <person name="Stolte C."/>
            <person name="Sykes S."/>
            <person name="Yandava C."/>
            <person name="Wortman J."/>
            <person name="Nusbaum C."/>
            <person name="Birren B."/>
        </authorList>
    </citation>
    <scope>NUCLEOTIDE SEQUENCE [LARGE SCALE GENOMIC DNA]</scope>
    <source>
        <strain evidence="1 2">ATCC BAA-286</strain>
    </source>
</reference>
<proteinExistence type="predicted"/>
<accession>F5ITN7</accession>
<gene>
    <name evidence="1" type="ORF">HMPREF9455_00454</name>
</gene>
<keyword evidence="2" id="KW-1185">Reference proteome</keyword>